<feature type="transmembrane region" description="Helical" evidence="1">
    <location>
        <begin position="99"/>
        <end position="119"/>
    </location>
</feature>
<dbReference type="PANTHER" id="PTHR36694:SF11">
    <property type="entry name" value="LP21121P-RELATED"/>
    <property type="match status" value="1"/>
</dbReference>
<dbReference type="Pfam" id="PF15860">
    <property type="entry name" value="DUF4728"/>
    <property type="match status" value="1"/>
</dbReference>
<organism evidence="2 3">
    <name type="scientific">Drosophila kikkawai</name>
    <name type="common">Fruit fly</name>
    <dbReference type="NCBI Taxonomy" id="30033"/>
    <lineage>
        <taxon>Eukaryota</taxon>
        <taxon>Metazoa</taxon>
        <taxon>Ecdysozoa</taxon>
        <taxon>Arthropoda</taxon>
        <taxon>Hexapoda</taxon>
        <taxon>Insecta</taxon>
        <taxon>Pterygota</taxon>
        <taxon>Neoptera</taxon>
        <taxon>Endopterygota</taxon>
        <taxon>Diptera</taxon>
        <taxon>Brachycera</taxon>
        <taxon>Muscomorpha</taxon>
        <taxon>Ephydroidea</taxon>
        <taxon>Drosophilidae</taxon>
        <taxon>Drosophila</taxon>
        <taxon>Sophophora</taxon>
    </lineage>
</organism>
<evidence type="ECO:0000313" key="2">
    <source>
        <dbReference type="Proteomes" id="UP001652661"/>
    </source>
</evidence>
<dbReference type="Proteomes" id="UP001652661">
    <property type="component" value="Chromosome 2R"/>
</dbReference>
<keyword evidence="1" id="KW-0472">Membrane</keyword>
<proteinExistence type="predicted"/>
<keyword evidence="1" id="KW-0812">Transmembrane</keyword>
<feature type="transmembrane region" description="Helical" evidence="1">
    <location>
        <begin position="62"/>
        <end position="87"/>
    </location>
</feature>
<dbReference type="RefSeq" id="XP_017033196.1">
    <property type="nucleotide sequence ID" value="XM_017177707.3"/>
</dbReference>
<feature type="transmembrane region" description="Helical" evidence="1">
    <location>
        <begin position="125"/>
        <end position="147"/>
    </location>
</feature>
<accession>A0A6P4JCC8</accession>
<dbReference type="AlphaFoldDB" id="A0A6P4JCC8"/>
<reference evidence="3" key="2">
    <citation type="submission" date="2025-08" db="UniProtKB">
        <authorList>
            <consortium name="RefSeq"/>
        </authorList>
    </citation>
    <scope>IDENTIFICATION</scope>
    <source>
        <strain evidence="3">14028-0561.14</strain>
        <tissue evidence="3">Whole fly</tissue>
    </source>
</reference>
<dbReference type="InterPro" id="IPR031720">
    <property type="entry name" value="DUF4728"/>
</dbReference>
<evidence type="ECO:0000313" key="3">
    <source>
        <dbReference type="RefSeq" id="XP_017033196.1"/>
    </source>
</evidence>
<evidence type="ECO:0000256" key="1">
    <source>
        <dbReference type="SAM" id="Phobius"/>
    </source>
</evidence>
<sequence>MLTSVCGMRLTTYGVGLGWIGVIFSFLAVILTSIALGNVDEIAQEMVKAQNTNLTEDQMRTVLVIILSIYLALQLINLLSSGMLIVGTLKERHLYLLPWLFNNGVALIFGLITQIGMFVQASSSSVVPSILISLLTFALSVYLYYGIYSLYKQLQRTSDLQRPLIPPQSSARNYEGLPNNP</sequence>
<dbReference type="GeneID" id="108082366"/>
<keyword evidence="1" id="KW-1133">Transmembrane helix</keyword>
<dbReference type="PANTHER" id="PTHR36694">
    <property type="entry name" value="PASIFLORA 1, ISOFORM A-RELATED"/>
    <property type="match status" value="1"/>
</dbReference>
<dbReference type="OrthoDB" id="8118226at2759"/>
<feature type="transmembrane region" description="Helical" evidence="1">
    <location>
        <begin position="12"/>
        <end position="36"/>
    </location>
</feature>
<name>A0A6P4JCC8_DROKI</name>
<gene>
    <name evidence="3" type="primary">LOC108082366</name>
</gene>
<reference evidence="2" key="1">
    <citation type="submission" date="2025-05" db="UniProtKB">
        <authorList>
            <consortium name="RefSeq"/>
        </authorList>
    </citation>
    <scope>NUCLEOTIDE SEQUENCE [LARGE SCALE GENOMIC DNA]</scope>
    <source>
        <strain evidence="2">14028-0561.14</strain>
    </source>
</reference>
<keyword evidence="2" id="KW-1185">Reference proteome</keyword>
<protein>
    <submittedName>
        <fullName evidence="3">Uncharacterized protein</fullName>
    </submittedName>
</protein>
<dbReference type="OMA" id="DQMHLAI"/>